<evidence type="ECO:0000313" key="1">
    <source>
        <dbReference type="EMBL" id="DAE32216.1"/>
    </source>
</evidence>
<accession>A0A8S5RLG3</accession>
<dbReference type="EMBL" id="BK059118">
    <property type="protein sequence ID" value="DAE32216.1"/>
    <property type="molecule type" value="Genomic_DNA"/>
</dbReference>
<sequence length="160" mass="17630">MGVKAKFKGSIDNVLKAFLNEVERQIIESLCRVGEEAVSLARRPHAKDWQDQTGNLRSSVGYVVFKDGVQIRQSAFETVPPKVNREGTKFSGAKEGLRLAQEVGSSHKEGYTLVVVAGMNYAVHVESKGRDVLTSAEKQAEKLIARELADLITNIKNAFK</sequence>
<proteinExistence type="predicted"/>
<reference evidence="1" key="1">
    <citation type="journal article" date="2021" name="Proc. Natl. Acad. Sci. U.S.A.">
        <title>A Catalog of Tens of Thousands of Viruses from Human Metagenomes Reveals Hidden Associations with Chronic Diseases.</title>
        <authorList>
            <person name="Tisza M.J."/>
            <person name="Buck C.B."/>
        </authorList>
    </citation>
    <scope>NUCLEOTIDE SEQUENCE</scope>
    <source>
        <strain evidence="1">CtLpa4</strain>
    </source>
</reference>
<organism evidence="1">
    <name type="scientific">virus sp. ctLpa4</name>
    <dbReference type="NCBI Taxonomy" id="2825814"/>
    <lineage>
        <taxon>Viruses</taxon>
    </lineage>
</organism>
<protein>
    <submittedName>
        <fullName evidence="1">Uncharacterized protein</fullName>
    </submittedName>
</protein>
<name>A0A8S5RLG3_9VIRU</name>